<dbReference type="InterPro" id="IPR002347">
    <property type="entry name" value="SDR_fam"/>
</dbReference>
<evidence type="ECO:0000313" key="3">
    <source>
        <dbReference type="EMBL" id="OQP59400.1"/>
    </source>
</evidence>
<dbReference type="PRINTS" id="PR00081">
    <property type="entry name" value="GDHRDH"/>
</dbReference>
<dbReference type="PANTHER" id="PTHR43477">
    <property type="entry name" value="DIHYDROANTICAPSIN 7-DEHYDROGENASE"/>
    <property type="match status" value="1"/>
</dbReference>
<dbReference type="Pfam" id="PF13561">
    <property type="entry name" value="adh_short_C2"/>
    <property type="match status" value="1"/>
</dbReference>
<comment type="caution">
    <text evidence="3">The sequence shown here is derived from an EMBL/GenBank/DDBJ whole genome shotgun (WGS) entry which is preliminary data.</text>
</comment>
<dbReference type="NCBIfam" id="NF005754">
    <property type="entry name" value="PRK07578.1"/>
    <property type="match status" value="1"/>
</dbReference>
<comment type="similarity">
    <text evidence="1">Belongs to the short-chain dehydrogenases/reductases (SDR) family.</text>
</comment>
<accession>A0A1V9FM32</accession>
<dbReference type="SUPFAM" id="SSF51735">
    <property type="entry name" value="NAD(P)-binding Rossmann-fold domains"/>
    <property type="match status" value="1"/>
</dbReference>
<dbReference type="GO" id="GO:0016491">
    <property type="term" value="F:oxidoreductase activity"/>
    <property type="evidence" value="ECO:0007669"/>
    <property type="project" value="UniProtKB-KW"/>
</dbReference>
<dbReference type="AlphaFoldDB" id="A0A1V9FM32"/>
<evidence type="ECO:0000313" key="4">
    <source>
        <dbReference type="Proteomes" id="UP000192796"/>
    </source>
</evidence>
<protein>
    <submittedName>
        <fullName evidence="3">Short chain dehydrogenase</fullName>
    </submittedName>
</protein>
<dbReference type="OrthoDB" id="9787486at2"/>
<dbReference type="EMBL" id="LVYD01000081">
    <property type="protein sequence ID" value="OQP59400.1"/>
    <property type="molecule type" value="Genomic_DNA"/>
</dbReference>
<reference evidence="3 4" key="1">
    <citation type="submission" date="2016-03" db="EMBL/GenBank/DDBJ databases">
        <title>Niastella vici sp. nov., isolated from farmland soil.</title>
        <authorList>
            <person name="Chen L."/>
            <person name="Wang D."/>
            <person name="Yang S."/>
            <person name="Wang G."/>
        </authorList>
    </citation>
    <scope>NUCLEOTIDE SEQUENCE [LARGE SCALE GENOMIC DNA]</scope>
    <source>
        <strain evidence="3 4">DJ57</strain>
    </source>
</reference>
<gene>
    <name evidence="3" type="ORF">A3860_37725</name>
</gene>
<evidence type="ECO:0000256" key="2">
    <source>
        <dbReference type="ARBA" id="ARBA00023002"/>
    </source>
</evidence>
<organism evidence="3 4">
    <name type="scientific">Niastella vici</name>
    <dbReference type="NCBI Taxonomy" id="1703345"/>
    <lineage>
        <taxon>Bacteria</taxon>
        <taxon>Pseudomonadati</taxon>
        <taxon>Bacteroidota</taxon>
        <taxon>Chitinophagia</taxon>
        <taxon>Chitinophagales</taxon>
        <taxon>Chitinophagaceae</taxon>
        <taxon>Niastella</taxon>
    </lineage>
</organism>
<dbReference type="InterPro" id="IPR036291">
    <property type="entry name" value="NAD(P)-bd_dom_sf"/>
</dbReference>
<keyword evidence="2" id="KW-0560">Oxidoreductase</keyword>
<proteinExistence type="inferred from homology"/>
<dbReference type="InterPro" id="IPR051122">
    <property type="entry name" value="SDR_DHRS6-like"/>
</dbReference>
<name>A0A1V9FM32_9BACT</name>
<dbReference type="PANTHER" id="PTHR43477:SF1">
    <property type="entry name" value="DIHYDROANTICAPSIN 7-DEHYDROGENASE"/>
    <property type="match status" value="1"/>
</dbReference>
<dbReference type="Proteomes" id="UP000192796">
    <property type="component" value="Unassembled WGS sequence"/>
</dbReference>
<dbReference type="STRING" id="1703345.A3860_37725"/>
<keyword evidence="4" id="KW-1185">Reference proteome</keyword>
<evidence type="ECO:0000256" key="1">
    <source>
        <dbReference type="ARBA" id="ARBA00006484"/>
    </source>
</evidence>
<dbReference type="RefSeq" id="WP_081154761.1">
    <property type="nucleotide sequence ID" value="NZ_LVYD01000081.1"/>
</dbReference>
<dbReference type="CDD" id="cd11731">
    <property type="entry name" value="Lin1944_like_SDR_c"/>
    <property type="match status" value="1"/>
</dbReference>
<sequence>MKIIVIGASGTIGSSIVSALEKDHQIIKVGYKSGDIQTNINDPASIEEMYKKISAFDALICAAGDGYFGPLSSMTDANFRVSIDGKLMSQVNLVLAGQKYITPKGSFTLTSGSLANDPVPFATSLSAVNAAIDGFVRGAAIELENGIRINSVAPGVVEASPAYFPYFPGHIPATMHQVAQAYVRSALGAQTGQTYTVKG</sequence>
<dbReference type="Gene3D" id="3.40.50.720">
    <property type="entry name" value="NAD(P)-binding Rossmann-like Domain"/>
    <property type="match status" value="1"/>
</dbReference>